<evidence type="ECO:0000313" key="3">
    <source>
        <dbReference type="Proteomes" id="UP001485226"/>
    </source>
</evidence>
<feature type="transmembrane region" description="Helical" evidence="1">
    <location>
        <begin position="12"/>
        <end position="33"/>
    </location>
</feature>
<organism evidence="2 3">
    <name type="scientific">Flavobacterium calami</name>
    <dbReference type="NCBI Taxonomy" id="3139144"/>
    <lineage>
        <taxon>Bacteria</taxon>
        <taxon>Pseudomonadati</taxon>
        <taxon>Bacteroidota</taxon>
        <taxon>Flavobacteriia</taxon>
        <taxon>Flavobacteriales</taxon>
        <taxon>Flavobacteriaceae</taxon>
        <taxon>Flavobacterium</taxon>
    </lineage>
</organism>
<keyword evidence="1" id="KW-1133">Transmembrane helix</keyword>
<gene>
    <name evidence="2" type="ORF">AAEO57_15275</name>
</gene>
<keyword evidence="1" id="KW-0812">Transmembrane</keyword>
<keyword evidence="3" id="KW-1185">Reference proteome</keyword>
<accession>A0ABU9IRS3</accession>
<evidence type="ECO:0008006" key="4">
    <source>
        <dbReference type="Google" id="ProtNLM"/>
    </source>
</evidence>
<protein>
    <recommendedName>
        <fullName evidence="4">PH domain-containing protein</fullName>
    </recommendedName>
</protein>
<keyword evidence="1" id="KW-0472">Membrane</keyword>
<name>A0ABU9IRS3_9FLAO</name>
<proteinExistence type="predicted"/>
<dbReference type="RefSeq" id="WP_341693894.1">
    <property type="nucleotide sequence ID" value="NZ_JBBYHS010000016.1"/>
</dbReference>
<comment type="caution">
    <text evidence="2">The sequence shown here is derived from an EMBL/GenBank/DDBJ whole genome shotgun (WGS) entry which is preliminary data.</text>
</comment>
<dbReference type="Proteomes" id="UP001485226">
    <property type="component" value="Unassembled WGS sequence"/>
</dbReference>
<dbReference type="EMBL" id="JBBYHS010000016">
    <property type="protein sequence ID" value="MEL1255150.1"/>
    <property type="molecule type" value="Genomic_DNA"/>
</dbReference>
<feature type="transmembrane region" description="Helical" evidence="1">
    <location>
        <begin position="39"/>
        <end position="60"/>
    </location>
</feature>
<reference evidence="2 3" key="1">
    <citation type="submission" date="2024-04" db="EMBL/GenBank/DDBJ databases">
        <title>Flavobacterium sp. DGU38 16S ribosomal RNA gene Genome sequencing and assembly.</title>
        <authorList>
            <person name="Park S."/>
        </authorList>
    </citation>
    <scope>NUCLEOTIDE SEQUENCE [LARGE SCALE GENOMIC DNA]</scope>
    <source>
        <strain evidence="2 3">DGU38</strain>
    </source>
</reference>
<sequence>MKKFTYVEKTPLLKLIIGNLLFVPCVLVIIFINTGNNPLHFLIYLLIAYWGIFFISSEGLEIDFQNKKFRKLFSIYGIKIGLSWKFLPEIKYLALVETTVKQTFGGRGFKSSATTTITEKTIKINVFDLSEKSFTLYFANDRNTALKIASKIKEAYKIEVLTNFQ</sequence>
<evidence type="ECO:0000256" key="1">
    <source>
        <dbReference type="SAM" id="Phobius"/>
    </source>
</evidence>
<evidence type="ECO:0000313" key="2">
    <source>
        <dbReference type="EMBL" id="MEL1255150.1"/>
    </source>
</evidence>